<dbReference type="Gene3D" id="3.40.50.300">
    <property type="entry name" value="P-loop containing nucleotide triphosphate hydrolases"/>
    <property type="match status" value="1"/>
</dbReference>
<dbReference type="NCBIfam" id="TIGR03375">
    <property type="entry name" value="type_I_sec_LssB"/>
    <property type="match status" value="1"/>
</dbReference>
<dbReference type="Gene3D" id="1.20.1560.10">
    <property type="entry name" value="ABC transporter type 1, transmembrane domain"/>
    <property type="match status" value="1"/>
</dbReference>
<dbReference type="PROSITE" id="PS50893">
    <property type="entry name" value="ABC_TRANSPORTER_2"/>
    <property type="match status" value="1"/>
</dbReference>
<evidence type="ECO:0000256" key="9">
    <source>
        <dbReference type="ARBA" id="ARBA00023136"/>
    </source>
</evidence>
<feature type="domain" description="ABC transporter" evidence="11">
    <location>
        <begin position="490"/>
        <end position="725"/>
    </location>
</feature>
<dbReference type="InterPro" id="IPR039421">
    <property type="entry name" value="Type_1_exporter"/>
</dbReference>
<feature type="domain" description="Peptidase C39" evidence="13">
    <location>
        <begin position="19"/>
        <end position="142"/>
    </location>
</feature>
<dbReference type="GO" id="GO:0016887">
    <property type="term" value="F:ATP hydrolysis activity"/>
    <property type="evidence" value="ECO:0007669"/>
    <property type="project" value="InterPro"/>
</dbReference>
<dbReference type="InterPro" id="IPR005074">
    <property type="entry name" value="Peptidase_C39"/>
</dbReference>
<keyword evidence="7 14" id="KW-0067">ATP-binding</keyword>
<keyword evidence="6" id="KW-0378">Hydrolase</keyword>
<dbReference type="GO" id="GO:0008233">
    <property type="term" value="F:peptidase activity"/>
    <property type="evidence" value="ECO:0007669"/>
    <property type="project" value="InterPro"/>
</dbReference>
<proteinExistence type="predicted"/>
<dbReference type="AlphaFoldDB" id="A0A7X0MVU5"/>
<dbReference type="InterPro" id="IPR036640">
    <property type="entry name" value="ABC1_TM_sf"/>
</dbReference>
<comment type="caution">
    <text evidence="14">The sequence shown here is derived from an EMBL/GenBank/DDBJ whole genome shotgun (WGS) entry which is preliminary data.</text>
</comment>
<dbReference type="InterPro" id="IPR027417">
    <property type="entry name" value="P-loop_NTPase"/>
</dbReference>
<dbReference type="SUPFAM" id="SSF52540">
    <property type="entry name" value="P-loop containing nucleoside triphosphate hydrolases"/>
    <property type="match status" value="1"/>
</dbReference>
<gene>
    <name evidence="14" type="ORF">HNR48_001768</name>
</gene>
<dbReference type="RefSeq" id="WP_166848358.1">
    <property type="nucleotide sequence ID" value="NZ_JAAONY010000001.1"/>
</dbReference>
<dbReference type="GO" id="GO:0006508">
    <property type="term" value="P:proteolysis"/>
    <property type="evidence" value="ECO:0007669"/>
    <property type="project" value="InterPro"/>
</dbReference>
<name>A0A7X0MVU5_9GAMM</name>
<dbReference type="SUPFAM" id="SSF90123">
    <property type="entry name" value="ABC transporter transmembrane region"/>
    <property type="match status" value="1"/>
</dbReference>
<dbReference type="InterPro" id="IPR003593">
    <property type="entry name" value="AAA+_ATPase"/>
</dbReference>
<dbReference type="PANTHER" id="PTHR43394:SF1">
    <property type="entry name" value="ATP-BINDING CASSETTE SUB-FAMILY B MEMBER 10, MITOCHONDRIAL"/>
    <property type="match status" value="1"/>
</dbReference>
<dbReference type="InterPro" id="IPR017750">
    <property type="entry name" value="ATPase_T1SS"/>
</dbReference>
<keyword evidence="2" id="KW-0813">Transport</keyword>
<evidence type="ECO:0000256" key="2">
    <source>
        <dbReference type="ARBA" id="ARBA00022448"/>
    </source>
</evidence>
<dbReference type="GO" id="GO:0005886">
    <property type="term" value="C:plasma membrane"/>
    <property type="evidence" value="ECO:0007669"/>
    <property type="project" value="UniProtKB-SubCell"/>
</dbReference>
<evidence type="ECO:0000259" key="12">
    <source>
        <dbReference type="PROSITE" id="PS50929"/>
    </source>
</evidence>
<keyword evidence="5" id="KW-0547">Nucleotide-binding</keyword>
<evidence type="ECO:0000256" key="7">
    <source>
        <dbReference type="ARBA" id="ARBA00022840"/>
    </source>
</evidence>
<feature type="transmembrane region" description="Helical" evidence="10">
    <location>
        <begin position="397"/>
        <end position="419"/>
    </location>
</feature>
<keyword evidence="9 10" id="KW-0472">Membrane</keyword>
<keyword evidence="8 10" id="KW-1133">Transmembrane helix</keyword>
<dbReference type="PANTHER" id="PTHR43394">
    <property type="entry name" value="ATP-DEPENDENT PERMEASE MDL1, MITOCHONDRIAL"/>
    <property type="match status" value="1"/>
</dbReference>
<sequence length="725" mass="79441">MEQASSQTEIQELGEGPAESASFCDPLLESLLIIARIEHLPISETSLTAGLPLINERLTPKLFIRSAERAGLSAKVIERPLDQISALVLPAVLLLENNDACVLTKLDAQSGKAEVLDPHSNGKNVVDLSVLQERYSGYSIFCKPLHRYDERTQEIKVRQKGHWFWGVLGRSWRIYRDVLLASLFINLFAIANPLFVMNVYDRVVPNEAVETLWVLAIGVATVYFFDLVLKLLRGYFIEVAGKKSDVLLSAMIFERVLGARLEDKPMSVGSFASQLKDFESVRSFITSSTVTAFVDLPFTILFLLVIFYVGGPLVLVPLACIPIVIGYALFILKPLRQSVEETMQSSAQKNSTLVEALASLETVKGLGAEGRVQRAWEKSVGHLAYWGQKSRLLSNSAVTVAGTVVQLSSVAVIVAGVYLIAEKELTMGALIACVMLTSRALAPLSQLSSLLVNFEQTVTALESLETIVDKAQERDEEKTFIKRPSFSGEVRFNKVSFAYPGEEHPSIETVSFTIKPRERVAIIGRMGSGKTTVQKLMMGLFQPTAGSVLIDGIDIQQLDPADLRHGVGYVPQDVSLFFGSVKDNIAYGTPHATDQQIVRAAEHSGVTGFVNKHPMGFQRPVGERGAFLSGGQRQSIGVARALIKDPSIYLLDEPSTGMDNSTEAKLKQNLMQVTQGKTVILVTHKTSLLDLVDRIIVLENGKLIADGSKESVLDALKKGQIRVEQ</sequence>
<protein>
    <submittedName>
        <fullName evidence="14">ATP-binding cassette subfamily C protein LapB</fullName>
    </submittedName>
</protein>
<dbReference type="InterPro" id="IPR011527">
    <property type="entry name" value="ABC1_TM_dom"/>
</dbReference>
<dbReference type="SMART" id="SM00382">
    <property type="entry name" value="AAA"/>
    <property type="match status" value="1"/>
</dbReference>
<feature type="transmembrane region" description="Helical" evidence="10">
    <location>
        <begin position="178"/>
        <end position="200"/>
    </location>
</feature>
<feature type="transmembrane region" description="Helical" evidence="10">
    <location>
        <begin position="314"/>
        <end position="332"/>
    </location>
</feature>
<accession>A0A7X0MVU5</accession>
<dbReference type="CDD" id="cd03245">
    <property type="entry name" value="ABCC_bacteriocin_exporters"/>
    <property type="match status" value="1"/>
</dbReference>
<evidence type="ECO:0000256" key="6">
    <source>
        <dbReference type="ARBA" id="ARBA00022801"/>
    </source>
</evidence>
<reference evidence="14 15" key="1">
    <citation type="submission" date="2020-08" db="EMBL/GenBank/DDBJ databases">
        <title>Genomic Encyclopedia of Type Strains, Phase IV (KMG-IV): sequencing the most valuable type-strain genomes for metagenomic binning, comparative biology and taxonomic classification.</title>
        <authorList>
            <person name="Goeker M."/>
        </authorList>
    </citation>
    <scope>NUCLEOTIDE SEQUENCE [LARGE SCALE GENOMIC DNA]</scope>
    <source>
        <strain evidence="14 15">DSM 22368</strain>
    </source>
</reference>
<dbReference type="Proteomes" id="UP000528457">
    <property type="component" value="Unassembled WGS sequence"/>
</dbReference>
<evidence type="ECO:0000256" key="4">
    <source>
        <dbReference type="ARBA" id="ARBA00022692"/>
    </source>
</evidence>
<dbReference type="EMBL" id="JACHHT010000001">
    <property type="protein sequence ID" value="MBB6521490.1"/>
    <property type="molecule type" value="Genomic_DNA"/>
</dbReference>
<evidence type="ECO:0000256" key="5">
    <source>
        <dbReference type="ARBA" id="ARBA00022741"/>
    </source>
</evidence>
<evidence type="ECO:0000256" key="10">
    <source>
        <dbReference type="SAM" id="Phobius"/>
    </source>
</evidence>
<evidence type="ECO:0000259" key="11">
    <source>
        <dbReference type="PROSITE" id="PS50893"/>
    </source>
</evidence>
<dbReference type="PROSITE" id="PS50990">
    <property type="entry name" value="PEPTIDASE_C39"/>
    <property type="match status" value="1"/>
</dbReference>
<evidence type="ECO:0000259" key="13">
    <source>
        <dbReference type="PROSITE" id="PS50990"/>
    </source>
</evidence>
<dbReference type="Pfam" id="PF00005">
    <property type="entry name" value="ABC_tran"/>
    <property type="match status" value="1"/>
</dbReference>
<organism evidence="14 15">
    <name type="scientific">Pseudoteredinibacter isoporae</name>
    <dbReference type="NCBI Taxonomy" id="570281"/>
    <lineage>
        <taxon>Bacteria</taxon>
        <taxon>Pseudomonadati</taxon>
        <taxon>Pseudomonadota</taxon>
        <taxon>Gammaproteobacteria</taxon>
        <taxon>Cellvibrionales</taxon>
        <taxon>Cellvibrionaceae</taxon>
        <taxon>Pseudoteredinibacter</taxon>
    </lineage>
</organism>
<dbReference type="InterPro" id="IPR003439">
    <property type="entry name" value="ABC_transporter-like_ATP-bd"/>
</dbReference>
<feature type="domain" description="ABC transmembrane type-1" evidence="12">
    <location>
        <begin position="178"/>
        <end position="456"/>
    </location>
</feature>
<evidence type="ECO:0000256" key="3">
    <source>
        <dbReference type="ARBA" id="ARBA00022475"/>
    </source>
</evidence>
<dbReference type="GO" id="GO:0005524">
    <property type="term" value="F:ATP binding"/>
    <property type="evidence" value="ECO:0007669"/>
    <property type="project" value="UniProtKB-KW"/>
</dbReference>
<dbReference type="InParanoid" id="A0A7X0MVU5"/>
<keyword evidence="15" id="KW-1185">Reference proteome</keyword>
<evidence type="ECO:0000313" key="15">
    <source>
        <dbReference type="Proteomes" id="UP000528457"/>
    </source>
</evidence>
<feature type="transmembrane region" description="Helical" evidence="10">
    <location>
        <begin position="212"/>
        <end position="232"/>
    </location>
</feature>
<dbReference type="PROSITE" id="PS50929">
    <property type="entry name" value="ABC_TM1F"/>
    <property type="match status" value="1"/>
</dbReference>
<dbReference type="Pfam" id="PF00664">
    <property type="entry name" value="ABC_membrane"/>
    <property type="match status" value="1"/>
</dbReference>
<evidence type="ECO:0000256" key="8">
    <source>
        <dbReference type="ARBA" id="ARBA00022989"/>
    </source>
</evidence>
<dbReference type="FunFam" id="3.40.50.300:FF:000299">
    <property type="entry name" value="ABC transporter ATP-binding protein/permease"/>
    <property type="match status" value="1"/>
</dbReference>
<feature type="transmembrane region" description="Helical" evidence="10">
    <location>
        <begin position="284"/>
        <end position="308"/>
    </location>
</feature>
<dbReference type="GO" id="GO:0015421">
    <property type="term" value="F:ABC-type oligopeptide transporter activity"/>
    <property type="evidence" value="ECO:0007669"/>
    <property type="project" value="TreeGrafter"/>
</dbReference>
<dbReference type="Gene3D" id="3.90.70.10">
    <property type="entry name" value="Cysteine proteinases"/>
    <property type="match status" value="1"/>
</dbReference>
<keyword evidence="4 10" id="KW-0812">Transmembrane</keyword>
<evidence type="ECO:0000313" key="14">
    <source>
        <dbReference type="EMBL" id="MBB6521490.1"/>
    </source>
</evidence>
<dbReference type="CDD" id="cd18587">
    <property type="entry name" value="ABC_6TM_LapB_like"/>
    <property type="match status" value="1"/>
</dbReference>
<evidence type="ECO:0000256" key="1">
    <source>
        <dbReference type="ARBA" id="ARBA00004651"/>
    </source>
</evidence>
<keyword evidence="3" id="KW-1003">Cell membrane</keyword>
<comment type="subcellular location">
    <subcellularLocation>
        <location evidence="1">Cell membrane</location>
        <topology evidence="1">Multi-pass membrane protein</topology>
    </subcellularLocation>
</comment>